<dbReference type="OrthoDB" id="2828299at2"/>
<evidence type="ECO:0000256" key="1">
    <source>
        <dbReference type="SAM" id="Coils"/>
    </source>
</evidence>
<evidence type="ECO:0000313" key="2">
    <source>
        <dbReference type="EMBL" id="KGX85105.1"/>
    </source>
</evidence>
<gene>
    <name evidence="2" type="ORF">N783_15320</name>
</gene>
<protein>
    <submittedName>
        <fullName evidence="2">Uncharacterized protein</fullName>
    </submittedName>
</protein>
<keyword evidence="1" id="KW-0175">Coiled coil</keyword>
<sequence length="63" mass="7672">MKRVIDALREKEVMERLPVVRMEIDYELMMLHEAMKNEDEDQKVQSKERLEKLRNELLQLNVS</sequence>
<dbReference type="EMBL" id="AVPF01000044">
    <property type="protein sequence ID" value="KGX85105.1"/>
    <property type="molecule type" value="Genomic_DNA"/>
</dbReference>
<accession>A0A0A5G208</accession>
<dbReference type="STRING" id="1385511.GCA_000425225_02840"/>
<organism evidence="2 3">
    <name type="scientific">Pontibacillus marinus BH030004 = DSM 16465</name>
    <dbReference type="NCBI Taxonomy" id="1385511"/>
    <lineage>
        <taxon>Bacteria</taxon>
        <taxon>Bacillati</taxon>
        <taxon>Bacillota</taxon>
        <taxon>Bacilli</taxon>
        <taxon>Bacillales</taxon>
        <taxon>Bacillaceae</taxon>
        <taxon>Pontibacillus</taxon>
    </lineage>
</organism>
<dbReference type="AlphaFoldDB" id="A0A0A5G208"/>
<proteinExistence type="predicted"/>
<dbReference type="Proteomes" id="UP000030403">
    <property type="component" value="Unassembled WGS sequence"/>
</dbReference>
<dbReference type="RefSeq" id="WP_027446492.1">
    <property type="nucleotide sequence ID" value="NZ_AULJ01000035.1"/>
</dbReference>
<feature type="coiled-coil region" evidence="1">
    <location>
        <begin position="36"/>
        <end position="63"/>
    </location>
</feature>
<evidence type="ECO:0000313" key="3">
    <source>
        <dbReference type="Proteomes" id="UP000030403"/>
    </source>
</evidence>
<keyword evidence="3" id="KW-1185">Reference proteome</keyword>
<dbReference type="eggNOG" id="ENOG503202M">
    <property type="taxonomic scope" value="Bacteria"/>
</dbReference>
<reference evidence="2 3" key="1">
    <citation type="submission" date="2013-08" db="EMBL/GenBank/DDBJ databases">
        <authorList>
            <person name="Huang J."/>
            <person name="Wang G."/>
        </authorList>
    </citation>
    <scope>NUCLEOTIDE SEQUENCE [LARGE SCALE GENOMIC DNA]</scope>
    <source>
        <strain evidence="2 3">BH030004</strain>
    </source>
</reference>
<comment type="caution">
    <text evidence="2">The sequence shown here is derived from an EMBL/GenBank/DDBJ whole genome shotgun (WGS) entry which is preliminary data.</text>
</comment>
<name>A0A0A5G208_9BACI</name>